<evidence type="ECO:0000256" key="3">
    <source>
        <dbReference type="ARBA" id="ARBA00022801"/>
    </source>
</evidence>
<evidence type="ECO:0000313" key="6">
    <source>
        <dbReference type="Proteomes" id="UP000002033"/>
    </source>
</evidence>
<evidence type="ECO:0000313" key="5">
    <source>
        <dbReference type="EMBL" id="ADJ22660.1"/>
    </source>
</evidence>
<evidence type="ECO:0000256" key="1">
    <source>
        <dbReference type="ARBA" id="ARBA00001561"/>
    </source>
</evidence>
<protein>
    <recommendedName>
        <fullName evidence="2">N-acetylmuramoyl-L-alanine amidase</fullName>
        <ecNumber evidence="2">3.5.1.28</ecNumber>
    </recommendedName>
</protein>
<dbReference type="OrthoDB" id="9806267at2"/>
<dbReference type="InterPro" id="IPR050695">
    <property type="entry name" value="N-acetylmuramoyl_amidase_3"/>
</dbReference>
<dbReference type="AlphaFoldDB" id="D8JU70"/>
<dbReference type="Pfam" id="PF01520">
    <property type="entry name" value="Amidase_3"/>
    <property type="match status" value="1"/>
</dbReference>
<dbReference type="Gene3D" id="2.60.40.3500">
    <property type="match status" value="1"/>
</dbReference>
<reference evidence="6" key="1">
    <citation type="journal article" date="2011" name="J. Bacteriol.">
        <title>Genome sequences of eight morphologically diverse alphaproteobacteria.</title>
        <authorList>
            <consortium name="US DOE Joint Genome Institute"/>
            <person name="Brown P.J."/>
            <person name="Kysela D.T."/>
            <person name="Buechlein A."/>
            <person name="Hemmerich C."/>
            <person name="Brun Y.V."/>
        </authorList>
    </citation>
    <scope>NUCLEOTIDE SEQUENCE [LARGE SCALE GENOMIC DNA]</scope>
    <source>
        <strain evidence="6">ATCC 51888 / DSM 1869 / NCIB 11706 / TK 0415</strain>
    </source>
</reference>
<dbReference type="Gene3D" id="3.40.630.40">
    <property type="entry name" value="Zn-dependent exopeptidases"/>
    <property type="match status" value="1"/>
</dbReference>
<gene>
    <name evidence="5" type="ordered locus">Hden_0843</name>
</gene>
<feature type="domain" description="MurNAc-LAA" evidence="4">
    <location>
        <begin position="249"/>
        <end position="409"/>
    </location>
</feature>
<keyword evidence="6" id="KW-1185">Reference proteome</keyword>
<dbReference type="STRING" id="582899.Hden_0843"/>
<keyword evidence="3 5" id="KW-0378">Hydrolase</keyword>
<accession>D8JU70</accession>
<dbReference type="InterPro" id="IPR002508">
    <property type="entry name" value="MurNAc-LAA_cat"/>
</dbReference>
<dbReference type="Pfam" id="PF11741">
    <property type="entry name" value="AMIN"/>
    <property type="match status" value="1"/>
</dbReference>
<dbReference type="GO" id="GO:0009253">
    <property type="term" value="P:peptidoglycan catabolic process"/>
    <property type="evidence" value="ECO:0007669"/>
    <property type="project" value="InterPro"/>
</dbReference>
<dbReference type="RefSeq" id="WP_013214875.1">
    <property type="nucleotide sequence ID" value="NC_014313.1"/>
</dbReference>
<proteinExistence type="predicted"/>
<evidence type="ECO:0000256" key="2">
    <source>
        <dbReference type="ARBA" id="ARBA00011901"/>
    </source>
</evidence>
<dbReference type="PANTHER" id="PTHR30404">
    <property type="entry name" value="N-ACETYLMURAMOYL-L-ALANINE AMIDASE"/>
    <property type="match status" value="1"/>
</dbReference>
<dbReference type="eggNOG" id="COG0860">
    <property type="taxonomic scope" value="Bacteria"/>
</dbReference>
<dbReference type="HOGENOM" id="CLU_014322_2_1_5"/>
<dbReference type="SMART" id="SM00646">
    <property type="entry name" value="Ami_3"/>
    <property type="match status" value="1"/>
</dbReference>
<dbReference type="PANTHER" id="PTHR30404:SF0">
    <property type="entry name" value="N-ACETYLMURAMOYL-L-ALANINE AMIDASE AMIC"/>
    <property type="match status" value="1"/>
</dbReference>
<dbReference type="EC" id="3.5.1.28" evidence="2"/>
<dbReference type="EMBL" id="CP002083">
    <property type="protein sequence ID" value="ADJ22660.1"/>
    <property type="molecule type" value="Genomic_DNA"/>
</dbReference>
<name>D8JU70_HYPDA</name>
<dbReference type="CDD" id="cd02696">
    <property type="entry name" value="MurNAc-LAA"/>
    <property type="match status" value="1"/>
</dbReference>
<dbReference type="GO" id="GO:0008745">
    <property type="term" value="F:N-acetylmuramoyl-L-alanine amidase activity"/>
    <property type="evidence" value="ECO:0007669"/>
    <property type="project" value="UniProtKB-EC"/>
</dbReference>
<dbReference type="InterPro" id="IPR021731">
    <property type="entry name" value="AMIN_dom"/>
</dbReference>
<dbReference type="KEGG" id="hdn:Hden_0843"/>
<evidence type="ECO:0000259" key="4">
    <source>
        <dbReference type="SMART" id="SM00646"/>
    </source>
</evidence>
<dbReference type="SUPFAM" id="SSF53187">
    <property type="entry name" value="Zn-dependent exopeptidases"/>
    <property type="match status" value="1"/>
</dbReference>
<dbReference type="Proteomes" id="UP000002033">
    <property type="component" value="Chromosome"/>
</dbReference>
<comment type="catalytic activity">
    <reaction evidence="1">
        <text>Hydrolyzes the link between N-acetylmuramoyl residues and L-amino acid residues in certain cell-wall glycopeptides.</text>
        <dbReference type="EC" id="3.5.1.28"/>
    </reaction>
</comment>
<dbReference type="GO" id="GO:0030288">
    <property type="term" value="C:outer membrane-bounded periplasmic space"/>
    <property type="evidence" value="ECO:0007669"/>
    <property type="project" value="TreeGrafter"/>
</dbReference>
<sequence length="420" mass="44883" precursor="true">MRGFSERLWNARFFATVALGLALFLGAGPSQARQGRAVEATAVRLLDDGKSTTFELTISKDLTAQVYTLANPYRVVLDLPEMAFRLDAAAGKQARGVVSAFRYGLFAQNKARVVLDTTGPVGIVSAGMTRIPGSKALKLAVVLVPMDAAAFGGGTGASLAAATASELVPDQGLPETAERQRRNHAKPVIVIDPGHGGIDPGALGANNVAEKSVVLAVALQLKAALAKTRRYEVKMTRTDDVFISLERRLKFSAENDADLFISLHADSIEEKSIADSIRGATVYTLSDKASDEQARIMADKENASDLIAGIGSVNNEGGEEVKNILIDLLKRETSNFSADFSNVLSKKLGQAITMSRIPRKSAAFKVLKQPHAPSVLVELGYISNTMQEQEMMTGDWQSKVAEAIASAVQSYFSKRTAAQP</sequence>
<organism evidence="5 6">
    <name type="scientific">Hyphomicrobium denitrificans (strain ATCC 51888 / DSM 1869 / NCIMB 11706 / TK 0415)</name>
    <dbReference type="NCBI Taxonomy" id="582899"/>
    <lineage>
        <taxon>Bacteria</taxon>
        <taxon>Pseudomonadati</taxon>
        <taxon>Pseudomonadota</taxon>
        <taxon>Alphaproteobacteria</taxon>
        <taxon>Hyphomicrobiales</taxon>
        <taxon>Hyphomicrobiaceae</taxon>
        <taxon>Hyphomicrobium</taxon>
    </lineage>
</organism>